<evidence type="ECO:0000313" key="1">
    <source>
        <dbReference type="EMBL" id="MDG3003287.1"/>
    </source>
</evidence>
<sequence length="67" mass="7455">MTGSMHRAGRSATTRRLSVDVHEDAFIRLHVHCVHSGRSPGQVVAEAIDAYCRDFPIVPGDRPREDD</sequence>
<proteinExistence type="predicted"/>
<evidence type="ECO:0000313" key="2">
    <source>
        <dbReference type="Proteomes" id="UP001216907"/>
    </source>
</evidence>
<gene>
    <name evidence="1" type="ORF">PZE19_05875</name>
</gene>
<reference evidence="1 2" key="1">
    <citation type="submission" date="2023-03" db="EMBL/GenBank/DDBJ databases">
        <title>Paludisphaera mucosa sp. nov. a novel planctomycete from northern fen.</title>
        <authorList>
            <person name="Ivanova A."/>
        </authorList>
    </citation>
    <scope>NUCLEOTIDE SEQUENCE [LARGE SCALE GENOMIC DNA]</scope>
    <source>
        <strain evidence="1 2">Pla2</strain>
    </source>
</reference>
<dbReference type="InterPro" id="IPR013321">
    <property type="entry name" value="Arc_rbn_hlx_hlx"/>
</dbReference>
<protein>
    <recommendedName>
        <fullName evidence="3">Ribbon-helix-helix protein CopG domain-containing protein</fullName>
    </recommendedName>
</protein>
<organism evidence="1 2">
    <name type="scientific">Paludisphaera mucosa</name>
    <dbReference type="NCBI Taxonomy" id="3030827"/>
    <lineage>
        <taxon>Bacteria</taxon>
        <taxon>Pseudomonadati</taxon>
        <taxon>Planctomycetota</taxon>
        <taxon>Planctomycetia</taxon>
        <taxon>Isosphaerales</taxon>
        <taxon>Isosphaeraceae</taxon>
        <taxon>Paludisphaera</taxon>
    </lineage>
</organism>
<dbReference type="InterPro" id="IPR010985">
    <property type="entry name" value="Ribbon_hlx_hlx"/>
</dbReference>
<dbReference type="SUPFAM" id="SSF47598">
    <property type="entry name" value="Ribbon-helix-helix"/>
    <property type="match status" value="1"/>
</dbReference>
<dbReference type="RefSeq" id="WP_277859641.1">
    <property type="nucleotide sequence ID" value="NZ_JARRAG010000001.1"/>
</dbReference>
<dbReference type="Proteomes" id="UP001216907">
    <property type="component" value="Unassembled WGS sequence"/>
</dbReference>
<keyword evidence="2" id="KW-1185">Reference proteome</keyword>
<dbReference type="Gene3D" id="1.10.1220.10">
    <property type="entry name" value="Met repressor-like"/>
    <property type="match status" value="1"/>
</dbReference>
<dbReference type="EMBL" id="JARRAG010000001">
    <property type="protein sequence ID" value="MDG3003287.1"/>
    <property type="molecule type" value="Genomic_DNA"/>
</dbReference>
<comment type="caution">
    <text evidence="1">The sequence shown here is derived from an EMBL/GenBank/DDBJ whole genome shotgun (WGS) entry which is preliminary data.</text>
</comment>
<accession>A0ABT6F6Y6</accession>
<evidence type="ECO:0008006" key="3">
    <source>
        <dbReference type="Google" id="ProtNLM"/>
    </source>
</evidence>
<name>A0ABT6F6Y6_9BACT</name>